<feature type="region of interest" description="Disordered" evidence="1">
    <location>
        <begin position="1"/>
        <end position="76"/>
    </location>
</feature>
<dbReference type="Proteomes" id="UP000297703">
    <property type="component" value="Unassembled WGS sequence"/>
</dbReference>
<dbReference type="EMBL" id="QXTE01000053">
    <property type="protein sequence ID" value="TFK09390.1"/>
    <property type="molecule type" value="Genomic_DNA"/>
</dbReference>
<reference evidence="2 3" key="1">
    <citation type="submission" date="2019-04" db="EMBL/GenBank/DDBJ databases">
        <title>Draft genome of the big-headed turtle Platysternon megacephalum.</title>
        <authorList>
            <person name="Gong S."/>
        </authorList>
    </citation>
    <scope>NUCLEOTIDE SEQUENCE [LARGE SCALE GENOMIC DNA]</scope>
    <source>
        <strain evidence="2">DO16091913</strain>
        <tissue evidence="2">Muscle</tissue>
    </source>
</reference>
<proteinExistence type="predicted"/>
<name>A0A4D9ETA8_9SAUR</name>
<protein>
    <submittedName>
        <fullName evidence="2">Interferon-related developmental regulator 1</fullName>
    </submittedName>
</protein>
<accession>A0A4D9ETA8</accession>
<organism evidence="2 3">
    <name type="scientific">Platysternon megacephalum</name>
    <name type="common">big-headed turtle</name>
    <dbReference type="NCBI Taxonomy" id="55544"/>
    <lineage>
        <taxon>Eukaryota</taxon>
        <taxon>Metazoa</taxon>
        <taxon>Chordata</taxon>
        <taxon>Craniata</taxon>
        <taxon>Vertebrata</taxon>
        <taxon>Euteleostomi</taxon>
        <taxon>Archelosauria</taxon>
        <taxon>Testudinata</taxon>
        <taxon>Testudines</taxon>
        <taxon>Cryptodira</taxon>
        <taxon>Durocryptodira</taxon>
        <taxon>Testudinoidea</taxon>
        <taxon>Platysternidae</taxon>
        <taxon>Platysternon</taxon>
    </lineage>
</organism>
<dbReference type="AlphaFoldDB" id="A0A4D9ETA8"/>
<sequence length="109" mass="11959">MHFPPDWTGCTPPPRDPLTQETQTLQLGAPSPSPVPSQPTEQRSPPQPPTQTLYGRPQGELLPHTGDHPTKHREPCSSQRICLVITHGADPLLHARPFPHPPLRVPQGS</sequence>
<comment type="caution">
    <text evidence="2">The sequence shown here is derived from an EMBL/GenBank/DDBJ whole genome shotgun (WGS) entry which is preliminary data.</text>
</comment>
<reference evidence="2 3" key="2">
    <citation type="submission" date="2019-04" db="EMBL/GenBank/DDBJ databases">
        <title>The genome sequence of big-headed turtle.</title>
        <authorList>
            <person name="Gong S."/>
        </authorList>
    </citation>
    <scope>NUCLEOTIDE SEQUENCE [LARGE SCALE GENOMIC DNA]</scope>
    <source>
        <strain evidence="2">DO16091913</strain>
        <tissue evidence="2">Muscle</tissue>
    </source>
</reference>
<evidence type="ECO:0000256" key="1">
    <source>
        <dbReference type="SAM" id="MobiDB-lite"/>
    </source>
</evidence>
<keyword evidence="3" id="KW-1185">Reference proteome</keyword>
<feature type="compositionally biased region" description="Basic and acidic residues" evidence="1">
    <location>
        <begin position="65"/>
        <end position="75"/>
    </location>
</feature>
<gene>
    <name evidence="2" type="ORF">DR999_PMT07540</name>
</gene>
<evidence type="ECO:0000313" key="2">
    <source>
        <dbReference type="EMBL" id="TFK09390.1"/>
    </source>
</evidence>
<evidence type="ECO:0000313" key="3">
    <source>
        <dbReference type="Proteomes" id="UP000297703"/>
    </source>
</evidence>